<feature type="region of interest" description="Disordered" evidence="1">
    <location>
        <begin position="224"/>
        <end position="247"/>
    </location>
</feature>
<dbReference type="InParanoid" id="A0A078B9P9"/>
<feature type="compositionally biased region" description="Basic and acidic residues" evidence="1">
    <location>
        <begin position="384"/>
        <end position="398"/>
    </location>
</feature>
<name>A0A078B9P9_STYLE</name>
<dbReference type="OMA" id="NELPNCA"/>
<dbReference type="AlphaFoldDB" id="A0A078B9P9"/>
<feature type="region of interest" description="Disordered" evidence="1">
    <location>
        <begin position="1"/>
        <end position="38"/>
    </location>
</feature>
<gene>
    <name evidence="2" type="primary">Contig17200.g18320</name>
    <name evidence="2" type="ORF">STYLEM_20059</name>
</gene>
<protein>
    <submittedName>
        <fullName evidence="2">Uncharacterized protein</fullName>
    </submittedName>
</protein>
<keyword evidence="3" id="KW-1185">Reference proteome</keyword>
<accession>A0A078B9P9</accession>
<feature type="compositionally biased region" description="Polar residues" evidence="1">
    <location>
        <begin position="364"/>
        <end position="374"/>
    </location>
</feature>
<feature type="compositionally biased region" description="Low complexity" evidence="1">
    <location>
        <begin position="175"/>
        <end position="187"/>
    </location>
</feature>
<proteinExistence type="predicted"/>
<feature type="region of interest" description="Disordered" evidence="1">
    <location>
        <begin position="162"/>
        <end position="187"/>
    </location>
</feature>
<evidence type="ECO:0000313" key="3">
    <source>
        <dbReference type="Proteomes" id="UP000039865"/>
    </source>
</evidence>
<reference evidence="2 3" key="1">
    <citation type="submission" date="2014-06" db="EMBL/GenBank/DDBJ databases">
        <authorList>
            <person name="Swart Estienne"/>
        </authorList>
    </citation>
    <scope>NUCLEOTIDE SEQUENCE [LARGE SCALE GENOMIC DNA]</scope>
    <source>
        <strain evidence="2 3">130c</strain>
    </source>
</reference>
<dbReference type="EMBL" id="CCKQ01018910">
    <property type="protein sequence ID" value="CDW90911.1"/>
    <property type="molecule type" value="Genomic_DNA"/>
</dbReference>
<sequence>MSRQSIDDILNSSQSHSQNSSYFSSAQKNEVNSNEYEQNQHKLGTYQMRNQSEIKSFDNKENRELSQRQQAGIQQDNSKIIYSFHESWNDFKSKANHNSVDQEDENHNQMSMHMMNKSNIANHPSSSNKKQLSEVQTSCPAKVFKNYSNVFAEITKNVIGEIQDSESDMDDDSKSIQSDSKSQDQSSIIQQKIIEDARKAFNDITINKMNQSQLNQNQIQNTQINSSNINNNNNNNKNNNNNSNQVYQYSSNESSMMIEQNKQVINKAFDDFFQKLTTDLGSDQVPYQDSDSDVTSTSMIFTQQQLNQMNQEQILIHANSVHDRSKNLIATIEEDFDGENMQSEISTNRLGFPIQSYRKDQQNYDNFMDNNTNHHTFRQKNVRQSKESSERLNNDHSSSRISQISNTNNTAQKTPPPLNLFRQPNKSPSVSPHRYQNYIPQNRHNNNDDSQESSNNSTPGKHLDFKNVNVDLKVQANLNQRFQMQNKIQNLHLLDNDNNELNFEVFYSGKILGNSLKLFNSSQNNYLSLQVFVDQQTEGFTRSDLQNIYGISIEEEEVFNSYQSFYLEDPNSRQLVQATQFTIPPNQELKLIVVLQNQMFLQEMPFMNIVSQLVITCPDQQQIQKVIARGKLYQPQVRCFLPLQQEEGYISLDINQAVQKFELKFKNTNEIGFQLPPLKLQFTLVNLNYYRHILSQQQTEQPIQIDYAIKKIQMENGTEMKLKKTELNLKDEGLLKEGEDPSKIERTLKIKVTQKYQTQNKIDMAILVGKIIDTDLIYYFILESRVNI</sequence>
<evidence type="ECO:0000256" key="1">
    <source>
        <dbReference type="SAM" id="MobiDB-lite"/>
    </source>
</evidence>
<organism evidence="2 3">
    <name type="scientific">Stylonychia lemnae</name>
    <name type="common">Ciliate</name>
    <dbReference type="NCBI Taxonomy" id="5949"/>
    <lineage>
        <taxon>Eukaryota</taxon>
        <taxon>Sar</taxon>
        <taxon>Alveolata</taxon>
        <taxon>Ciliophora</taxon>
        <taxon>Intramacronucleata</taxon>
        <taxon>Spirotrichea</taxon>
        <taxon>Stichotrichia</taxon>
        <taxon>Sporadotrichida</taxon>
        <taxon>Oxytrichidae</taxon>
        <taxon>Stylonychinae</taxon>
        <taxon>Stylonychia</taxon>
    </lineage>
</organism>
<feature type="compositionally biased region" description="Polar residues" evidence="1">
    <location>
        <begin position="399"/>
        <end position="413"/>
    </location>
</feature>
<dbReference type="Proteomes" id="UP000039865">
    <property type="component" value="Unassembled WGS sequence"/>
</dbReference>
<feature type="compositionally biased region" description="Polar residues" evidence="1">
    <location>
        <begin position="28"/>
        <end position="37"/>
    </location>
</feature>
<evidence type="ECO:0000313" key="2">
    <source>
        <dbReference type="EMBL" id="CDW90911.1"/>
    </source>
</evidence>
<feature type="region of interest" description="Disordered" evidence="1">
    <location>
        <begin position="364"/>
        <end position="464"/>
    </location>
</feature>
<feature type="compositionally biased region" description="Low complexity" evidence="1">
    <location>
        <begin position="12"/>
        <end position="27"/>
    </location>
</feature>